<dbReference type="AlphaFoldDB" id="A0A6J4JQV5"/>
<organism evidence="2">
    <name type="scientific">uncultured Chloroflexia bacterium</name>
    <dbReference type="NCBI Taxonomy" id="1672391"/>
    <lineage>
        <taxon>Bacteria</taxon>
        <taxon>Bacillati</taxon>
        <taxon>Chloroflexota</taxon>
        <taxon>Chloroflexia</taxon>
        <taxon>environmental samples</taxon>
    </lineage>
</organism>
<reference evidence="2" key="1">
    <citation type="submission" date="2020-02" db="EMBL/GenBank/DDBJ databases">
        <authorList>
            <person name="Meier V. D."/>
        </authorList>
    </citation>
    <scope>NUCLEOTIDE SEQUENCE</scope>
    <source>
        <strain evidence="2">AVDCRST_MAG26</strain>
    </source>
</reference>
<feature type="compositionally biased region" description="Low complexity" evidence="1">
    <location>
        <begin position="99"/>
        <end position="113"/>
    </location>
</feature>
<feature type="non-terminal residue" evidence="2">
    <location>
        <position position="131"/>
    </location>
</feature>
<accession>A0A6J4JQV5</accession>
<proteinExistence type="predicted"/>
<feature type="region of interest" description="Disordered" evidence="1">
    <location>
        <begin position="89"/>
        <end position="131"/>
    </location>
</feature>
<gene>
    <name evidence="2" type="ORF">AVDCRST_MAG26-3644</name>
</gene>
<protein>
    <submittedName>
        <fullName evidence="2">Uncharacterized protein</fullName>
    </submittedName>
</protein>
<sequence length="131" mass="14556">APSLSDRPGAAADRQFPQPAFLWGTGGAALFRRARHYQLHRRTLPRVLGAKRRARRLWLSHHRGYDRDHCRGQLSHTVFRAQQIRAAPREGTSLRCSTGAPGRRPSAAAGPRLARVRAGERGGGVPLLRRD</sequence>
<evidence type="ECO:0000313" key="2">
    <source>
        <dbReference type="EMBL" id="CAA9284771.1"/>
    </source>
</evidence>
<evidence type="ECO:0000256" key="1">
    <source>
        <dbReference type="SAM" id="MobiDB-lite"/>
    </source>
</evidence>
<dbReference type="EMBL" id="CADCTK010000849">
    <property type="protein sequence ID" value="CAA9284771.1"/>
    <property type="molecule type" value="Genomic_DNA"/>
</dbReference>
<name>A0A6J4JQV5_9CHLR</name>
<feature type="non-terminal residue" evidence="2">
    <location>
        <position position="1"/>
    </location>
</feature>